<keyword evidence="3" id="KW-1185">Reference proteome</keyword>
<reference evidence="2" key="2">
    <citation type="submission" date="2015-03" db="UniProtKB">
        <authorList>
            <consortium name="EnsemblPlants"/>
        </authorList>
    </citation>
    <scope>IDENTIFICATION</scope>
</reference>
<accession>A0A0D3GN63</accession>
<dbReference type="Proteomes" id="UP000026960">
    <property type="component" value="Chromosome 7"/>
</dbReference>
<proteinExistence type="predicted"/>
<dbReference type="Gramene" id="OBART07G05730.1">
    <property type="protein sequence ID" value="OBART07G05730.1"/>
    <property type="gene ID" value="OBART07G05730"/>
</dbReference>
<feature type="transmembrane region" description="Helical" evidence="1">
    <location>
        <begin position="83"/>
        <end position="102"/>
    </location>
</feature>
<keyword evidence="1" id="KW-1133">Transmembrane helix</keyword>
<evidence type="ECO:0000313" key="3">
    <source>
        <dbReference type="Proteomes" id="UP000026960"/>
    </source>
</evidence>
<reference evidence="2" key="1">
    <citation type="journal article" date="2009" name="Rice">
        <title>De Novo Next Generation Sequencing of Plant Genomes.</title>
        <authorList>
            <person name="Rounsley S."/>
            <person name="Marri P.R."/>
            <person name="Yu Y."/>
            <person name="He R."/>
            <person name="Sisneros N."/>
            <person name="Goicoechea J.L."/>
            <person name="Lee S.J."/>
            <person name="Angelova A."/>
            <person name="Kudrna D."/>
            <person name="Luo M."/>
            <person name="Affourtit J."/>
            <person name="Desany B."/>
            <person name="Knight J."/>
            <person name="Niazi F."/>
            <person name="Egholm M."/>
            <person name="Wing R.A."/>
        </authorList>
    </citation>
    <scope>NUCLEOTIDE SEQUENCE [LARGE SCALE GENOMIC DNA]</scope>
    <source>
        <strain evidence="2">cv. IRGC 105608</strain>
    </source>
</reference>
<evidence type="ECO:0000313" key="2">
    <source>
        <dbReference type="EnsemblPlants" id="OBART07G05730.1"/>
    </source>
</evidence>
<dbReference type="AlphaFoldDB" id="A0A0D3GN63"/>
<keyword evidence="1" id="KW-0472">Membrane</keyword>
<dbReference type="PaxDb" id="65489-OBART07G05730.1"/>
<protein>
    <submittedName>
        <fullName evidence="2">Uncharacterized protein</fullName>
    </submittedName>
</protein>
<feature type="transmembrane region" description="Helical" evidence="1">
    <location>
        <begin position="44"/>
        <end position="77"/>
    </location>
</feature>
<evidence type="ECO:0000256" key="1">
    <source>
        <dbReference type="SAM" id="Phobius"/>
    </source>
</evidence>
<organism evidence="2">
    <name type="scientific">Oryza barthii</name>
    <dbReference type="NCBI Taxonomy" id="65489"/>
    <lineage>
        <taxon>Eukaryota</taxon>
        <taxon>Viridiplantae</taxon>
        <taxon>Streptophyta</taxon>
        <taxon>Embryophyta</taxon>
        <taxon>Tracheophyta</taxon>
        <taxon>Spermatophyta</taxon>
        <taxon>Magnoliopsida</taxon>
        <taxon>Liliopsida</taxon>
        <taxon>Poales</taxon>
        <taxon>Poaceae</taxon>
        <taxon>BOP clade</taxon>
        <taxon>Oryzoideae</taxon>
        <taxon>Oryzeae</taxon>
        <taxon>Oryzinae</taxon>
        <taxon>Oryza</taxon>
    </lineage>
</organism>
<name>A0A0D3GN63_9ORYZ</name>
<dbReference type="EnsemblPlants" id="OBART07G05730.1">
    <property type="protein sequence ID" value="OBART07G05730.1"/>
    <property type="gene ID" value="OBART07G05730"/>
</dbReference>
<sequence>MAGFDLNLPIINWVEVEDFDGDISDLNYDFVWDYDNEGMVKMAMAAAVATTVAVTAAMTMAATAAAVAMMTAAAAAIKPPMEQSMQVILVHFLFVAVSFCCTS</sequence>
<keyword evidence="1" id="KW-0812">Transmembrane</keyword>
<dbReference type="HOGENOM" id="CLU_2267877_0_0_1"/>